<feature type="region of interest" description="Disordered" evidence="1">
    <location>
        <begin position="136"/>
        <end position="203"/>
    </location>
</feature>
<feature type="transmembrane region" description="Helical" evidence="2">
    <location>
        <begin position="58"/>
        <end position="79"/>
    </location>
</feature>
<reference evidence="3" key="1">
    <citation type="submission" date="2016-04" db="EMBL/GenBank/DDBJ databases">
        <authorList>
            <person name="Evans L.H."/>
            <person name="Alamgir A."/>
            <person name="Owens N."/>
            <person name="Weber N.D."/>
            <person name="Virtaneva K."/>
            <person name="Barbian K."/>
            <person name="Babar A."/>
            <person name="Rosenke K."/>
        </authorList>
    </citation>
    <scope>NUCLEOTIDE SEQUENCE</scope>
    <source>
        <strain evidence="3">86</strain>
    </source>
</reference>
<feature type="compositionally biased region" description="Polar residues" evidence="1">
    <location>
        <begin position="138"/>
        <end position="171"/>
    </location>
</feature>
<dbReference type="EMBL" id="FLUQ01000007">
    <property type="protein sequence ID" value="SBW10784.1"/>
    <property type="molecule type" value="Genomic_DNA"/>
</dbReference>
<keyword evidence="2" id="KW-0472">Membrane</keyword>
<keyword evidence="2" id="KW-1133">Transmembrane helix</keyword>
<gene>
    <name evidence="3" type="ORF">KL86DPRO_70025</name>
</gene>
<name>A0A212KGC3_9DELT</name>
<feature type="transmembrane region" description="Helical" evidence="2">
    <location>
        <begin position="112"/>
        <end position="132"/>
    </location>
</feature>
<evidence type="ECO:0000256" key="1">
    <source>
        <dbReference type="SAM" id="MobiDB-lite"/>
    </source>
</evidence>
<feature type="transmembrane region" description="Helical" evidence="2">
    <location>
        <begin position="32"/>
        <end position="52"/>
    </location>
</feature>
<keyword evidence="2" id="KW-0812">Transmembrane</keyword>
<sequence length="203" mass="21750">MSDEIDDQKRVEFYSAGLTAWYNTRLEHDKSLLTLSAGGIGLLMTLMTTVGVSSAESLVLYICALLAFLVCLAAVLVIFKKNADHLEEVISGTGQQNDPALSRLDAVRTWSFAFGVAFSVVIGISAAIHSYGKEEKNLSNSENSQNGKQPLNESFNGVSRLQPQADLTKSFNGIAKLQPSNSQAATQPQSPTPATPSSQPAEK</sequence>
<dbReference type="AlphaFoldDB" id="A0A212KGC3"/>
<evidence type="ECO:0000256" key="2">
    <source>
        <dbReference type="SAM" id="Phobius"/>
    </source>
</evidence>
<evidence type="ECO:0000313" key="3">
    <source>
        <dbReference type="EMBL" id="SBW10784.1"/>
    </source>
</evidence>
<organism evidence="3">
    <name type="scientific">uncultured delta proteobacterium</name>
    <dbReference type="NCBI Taxonomy" id="34034"/>
    <lineage>
        <taxon>Bacteria</taxon>
        <taxon>Deltaproteobacteria</taxon>
        <taxon>environmental samples</taxon>
    </lineage>
</organism>
<protein>
    <recommendedName>
        <fullName evidence="4">Transmembrane protein</fullName>
    </recommendedName>
</protein>
<accession>A0A212KGC3</accession>
<proteinExistence type="predicted"/>
<evidence type="ECO:0008006" key="4">
    <source>
        <dbReference type="Google" id="ProtNLM"/>
    </source>
</evidence>